<proteinExistence type="inferred from homology"/>
<gene>
    <name evidence="5" type="ORF">VNO77_26862</name>
</gene>
<comment type="subunit">
    <text evidence="2 4">Homodimer.</text>
</comment>
<dbReference type="EMBL" id="JAYMYQ010000006">
    <property type="protein sequence ID" value="KAK7323390.1"/>
    <property type="molecule type" value="Genomic_DNA"/>
</dbReference>
<comment type="similarity">
    <text evidence="1 4">Belongs to the plant dirigent protein family.</text>
</comment>
<evidence type="ECO:0000256" key="2">
    <source>
        <dbReference type="ARBA" id="ARBA00011738"/>
    </source>
</evidence>
<evidence type="ECO:0000256" key="4">
    <source>
        <dbReference type="RuleBase" id="RU363099"/>
    </source>
</evidence>
<sequence length="202" mass="22336">MLANFKHTSYKVTMAVPIACLCLFSLALISTHFTTTNGAFSHQSHINLPSENHNTQKLIHLHFYYHDIRNNKNPTIVQVVPVPGNFPYGFGSIFMMDDAMTEGPDLSSKHIGRAQGLFGFASLQDFGMVRLNNFAFTDGIYAGSTLSMLGRNPIAEQNREMPIVGGTGVFRFATGYAIANDVKSISTVEHFVVEYNITVRVP</sequence>
<dbReference type="InterPro" id="IPR044859">
    <property type="entry name" value="Allene_oxi_cyc_Dirigent"/>
</dbReference>
<keyword evidence="6" id="KW-1185">Reference proteome</keyword>
<dbReference type="Proteomes" id="UP001367508">
    <property type="component" value="Unassembled WGS sequence"/>
</dbReference>
<dbReference type="Pfam" id="PF03018">
    <property type="entry name" value="Dirigent"/>
    <property type="match status" value="1"/>
</dbReference>
<comment type="caution">
    <text evidence="5">The sequence shown here is derived from an EMBL/GenBank/DDBJ whole genome shotgun (WGS) entry which is preliminary data.</text>
</comment>
<dbReference type="GO" id="GO:0009699">
    <property type="term" value="P:phenylpropanoid biosynthetic process"/>
    <property type="evidence" value="ECO:0007669"/>
    <property type="project" value="UniProtKB-ARBA"/>
</dbReference>
<dbReference type="GO" id="GO:0048046">
    <property type="term" value="C:apoplast"/>
    <property type="evidence" value="ECO:0007669"/>
    <property type="project" value="UniProtKB-SubCell"/>
</dbReference>
<organism evidence="5 6">
    <name type="scientific">Canavalia gladiata</name>
    <name type="common">Sword bean</name>
    <name type="synonym">Dolichos gladiatus</name>
    <dbReference type="NCBI Taxonomy" id="3824"/>
    <lineage>
        <taxon>Eukaryota</taxon>
        <taxon>Viridiplantae</taxon>
        <taxon>Streptophyta</taxon>
        <taxon>Embryophyta</taxon>
        <taxon>Tracheophyta</taxon>
        <taxon>Spermatophyta</taxon>
        <taxon>Magnoliopsida</taxon>
        <taxon>eudicotyledons</taxon>
        <taxon>Gunneridae</taxon>
        <taxon>Pentapetalae</taxon>
        <taxon>rosids</taxon>
        <taxon>fabids</taxon>
        <taxon>Fabales</taxon>
        <taxon>Fabaceae</taxon>
        <taxon>Papilionoideae</taxon>
        <taxon>50 kb inversion clade</taxon>
        <taxon>NPAAA clade</taxon>
        <taxon>indigoferoid/millettioid clade</taxon>
        <taxon>Phaseoleae</taxon>
        <taxon>Canavalia</taxon>
    </lineage>
</organism>
<dbReference type="Gene3D" id="2.40.480.10">
    <property type="entry name" value="Allene oxide cyclase-like"/>
    <property type="match status" value="1"/>
</dbReference>
<evidence type="ECO:0000256" key="1">
    <source>
        <dbReference type="ARBA" id="ARBA00010746"/>
    </source>
</evidence>
<accession>A0AAN9Q3Q2</accession>
<dbReference type="InterPro" id="IPR004265">
    <property type="entry name" value="Dirigent"/>
</dbReference>
<comment type="subcellular location">
    <subcellularLocation>
        <location evidence="4">Secreted</location>
        <location evidence="4">Extracellular space</location>
        <location evidence="4">Apoplast</location>
    </subcellularLocation>
</comment>
<comment type="function">
    <text evidence="4">Dirigent proteins impart stereoselectivity on the phenoxy radical-coupling reaction, yielding optically active lignans from two molecules of coniferyl alcohol in the biosynthesis of lignans, flavonolignans, and alkaloids and thus plays a central role in plant secondary metabolism.</text>
</comment>
<evidence type="ECO:0000256" key="3">
    <source>
        <dbReference type="ARBA" id="ARBA00022525"/>
    </source>
</evidence>
<evidence type="ECO:0000313" key="6">
    <source>
        <dbReference type="Proteomes" id="UP001367508"/>
    </source>
</evidence>
<name>A0AAN9Q3Q2_CANGL</name>
<dbReference type="PANTHER" id="PTHR21495">
    <property type="entry name" value="NUCLEOPORIN-RELATED"/>
    <property type="match status" value="1"/>
</dbReference>
<evidence type="ECO:0000313" key="5">
    <source>
        <dbReference type="EMBL" id="KAK7323390.1"/>
    </source>
</evidence>
<keyword evidence="3 4" id="KW-0964">Secreted</keyword>
<dbReference type="AlphaFoldDB" id="A0AAN9Q3Q2"/>
<protein>
    <recommendedName>
        <fullName evidence="4">Dirigent protein</fullName>
    </recommendedName>
</protein>
<keyword evidence="4" id="KW-0052">Apoplast</keyword>
<reference evidence="5 6" key="1">
    <citation type="submission" date="2024-01" db="EMBL/GenBank/DDBJ databases">
        <title>The genomes of 5 underutilized Papilionoideae crops provide insights into root nodulation and disease resistanc.</title>
        <authorList>
            <person name="Jiang F."/>
        </authorList>
    </citation>
    <scope>NUCLEOTIDE SEQUENCE [LARGE SCALE GENOMIC DNA]</scope>
    <source>
        <strain evidence="5">LVBAO_FW01</strain>
        <tissue evidence="5">Leaves</tissue>
    </source>
</reference>